<evidence type="ECO:0000313" key="5">
    <source>
        <dbReference type="Proteomes" id="UP000234254"/>
    </source>
</evidence>
<dbReference type="InterPro" id="IPR052178">
    <property type="entry name" value="Sec_Metab_Biosynth_SDR"/>
</dbReference>
<evidence type="ECO:0000256" key="2">
    <source>
        <dbReference type="ARBA" id="ARBA00022857"/>
    </source>
</evidence>
<dbReference type="PANTHER" id="PTHR43618:SF8">
    <property type="entry name" value="7ALPHA-HYDROXYSTEROID DEHYDROGENASE"/>
    <property type="match status" value="1"/>
</dbReference>
<dbReference type="RefSeq" id="XP_024692037.1">
    <property type="nucleotide sequence ID" value="XM_024840232.1"/>
</dbReference>
<dbReference type="InterPro" id="IPR036291">
    <property type="entry name" value="NAD(P)-bd_dom_sf"/>
</dbReference>
<name>A0A2I1D0P2_ASPC2</name>
<dbReference type="OrthoDB" id="1933717at2759"/>
<dbReference type="Gene3D" id="3.40.50.720">
    <property type="entry name" value="NAD(P)-binding Rossmann-like Domain"/>
    <property type="match status" value="1"/>
</dbReference>
<organism evidence="4 5">
    <name type="scientific">Aspergillus campestris (strain IBT 28561)</name>
    <dbReference type="NCBI Taxonomy" id="1392248"/>
    <lineage>
        <taxon>Eukaryota</taxon>
        <taxon>Fungi</taxon>
        <taxon>Dikarya</taxon>
        <taxon>Ascomycota</taxon>
        <taxon>Pezizomycotina</taxon>
        <taxon>Eurotiomycetes</taxon>
        <taxon>Eurotiomycetidae</taxon>
        <taxon>Eurotiales</taxon>
        <taxon>Aspergillaceae</taxon>
        <taxon>Aspergillus</taxon>
        <taxon>Aspergillus subgen. Circumdati</taxon>
    </lineage>
</organism>
<reference evidence="4" key="1">
    <citation type="submission" date="2016-12" db="EMBL/GenBank/DDBJ databases">
        <title>The genomes of Aspergillus section Nigri reveals drivers in fungal speciation.</title>
        <authorList>
            <consortium name="DOE Joint Genome Institute"/>
            <person name="Vesth T.C."/>
            <person name="Nybo J."/>
            <person name="Theobald S."/>
            <person name="Brandl J."/>
            <person name="Frisvad J.C."/>
            <person name="Nielsen K.F."/>
            <person name="Lyhne E.K."/>
            <person name="Kogle M.E."/>
            <person name="Kuo A."/>
            <person name="Riley R."/>
            <person name="Clum A."/>
            <person name="Nolan M."/>
            <person name="Lipzen A."/>
            <person name="Salamov A."/>
            <person name="Henrissat B."/>
            <person name="Wiebenga A."/>
            <person name="De vries R.P."/>
            <person name="Grigoriev I.V."/>
            <person name="Mortensen U.H."/>
            <person name="Andersen M.R."/>
            <person name="Baker S.E."/>
        </authorList>
    </citation>
    <scope>NUCLEOTIDE SEQUENCE</scope>
    <source>
        <strain evidence="4">IBT 28561</strain>
    </source>
</reference>
<dbReference type="AlphaFoldDB" id="A0A2I1D0P2"/>
<sequence>MSPSAMPPSAPCDGKTVVITGAANGLGQAVAIAFVAAGADRIAIMDSFNSSFSETLERASAAAIEAGRPAPELSSLQLDVGDPASLENGVNQIHSRWGHVDVLINTISQVQPFETSDTDAWWKTWEMNVKEALVVARTLLPLLLKGTDKTIVYVIPPSSSPQSPSTSHYLSELAMMRLSEDLTLEHGNDGLLAYSLQPGSQEKQTQESDSVKRKVASETLVYLISERREWLAGRHVNCSEDMRGVISRNNYWDADDFLELGTSVNKMPVASGKTRGRVSRSSY</sequence>
<dbReference type="EMBL" id="MSFM01000007">
    <property type="protein sequence ID" value="PKY03443.1"/>
    <property type="molecule type" value="Genomic_DNA"/>
</dbReference>
<dbReference type="Pfam" id="PF00106">
    <property type="entry name" value="adh_short"/>
    <property type="match status" value="1"/>
</dbReference>
<protein>
    <submittedName>
        <fullName evidence="4">NAD(P)-binding protein</fullName>
    </submittedName>
</protein>
<dbReference type="CDD" id="cd05233">
    <property type="entry name" value="SDR_c"/>
    <property type="match status" value="1"/>
</dbReference>
<evidence type="ECO:0000256" key="3">
    <source>
        <dbReference type="ARBA" id="ARBA00023002"/>
    </source>
</evidence>
<dbReference type="PANTHER" id="PTHR43618">
    <property type="entry name" value="7-ALPHA-HYDROXYSTEROID DEHYDROGENASE"/>
    <property type="match status" value="1"/>
</dbReference>
<keyword evidence="2" id="KW-0521">NADP</keyword>
<proteinExistence type="inferred from homology"/>
<keyword evidence="5" id="KW-1185">Reference proteome</keyword>
<dbReference type="GeneID" id="36547756"/>
<dbReference type="SUPFAM" id="SSF51735">
    <property type="entry name" value="NAD(P)-binding Rossmann-fold domains"/>
    <property type="match status" value="1"/>
</dbReference>
<dbReference type="InterPro" id="IPR002347">
    <property type="entry name" value="SDR_fam"/>
</dbReference>
<keyword evidence="3" id="KW-0560">Oxidoreductase</keyword>
<evidence type="ECO:0000313" key="4">
    <source>
        <dbReference type="EMBL" id="PKY03443.1"/>
    </source>
</evidence>
<dbReference type="PRINTS" id="PR00081">
    <property type="entry name" value="GDHRDH"/>
</dbReference>
<dbReference type="GO" id="GO:0016491">
    <property type="term" value="F:oxidoreductase activity"/>
    <property type="evidence" value="ECO:0007669"/>
    <property type="project" value="UniProtKB-KW"/>
</dbReference>
<comment type="caution">
    <text evidence="4">The sequence shown here is derived from an EMBL/GenBank/DDBJ whole genome shotgun (WGS) entry which is preliminary data.</text>
</comment>
<evidence type="ECO:0000256" key="1">
    <source>
        <dbReference type="ARBA" id="ARBA00006484"/>
    </source>
</evidence>
<dbReference type="Proteomes" id="UP000234254">
    <property type="component" value="Unassembled WGS sequence"/>
</dbReference>
<comment type="similarity">
    <text evidence="1">Belongs to the short-chain dehydrogenases/reductases (SDR) family.</text>
</comment>
<accession>A0A2I1D0P2</accession>
<dbReference type="VEuPathDB" id="FungiDB:P168DRAFT_318904"/>
<gene>
    <name evidence="4" type="ORF">P168DRAFT_318904</name>
</gene>